<feature type="compositionally biased region" description="Basic and acidic residues" evidence="1">
    <location>
        <begin position="429"/>
        <end position="461"/>
    </location>
</feature>
<feature type="compositionally biased region" description="Basic residues" evidence="1">
    <location>
        <begin position="1"/>
        <end position="15"/>
    </location>
</feature>
<evidence type="ECO:0000256" key="1">
    <source>
        <dbReference type="SAM" id="MobiDB-lite"/>
    </source>
</evidence>
<name>A0A6J4P745_9BACT</name>
<proteinExistence type="predicted"/>
<feature type="compositionally biased region" description="Basic residues" evidence="1">
    <location>
        <begin position="58"/>
        <end position="77"/>
    </location>
</feature>
<feature type="compositionally biased region" description="Gly residues" evidence="1">
    <location>
        <begin position="210"/>
        <end position="227"/>
    </location>
</feature>
<organism evidence="2">
    <name type="scientific">uncultured Phycisphaerae bacterium</name>
    <dbReference type="NCBI Taxonomy" id="904963"/>
    <lineage>
        <taxon>Bacteria</taxon>
        <taxon>Pseudomonadati</taxon>
        <taxon>Planctomycetota</taxon>
        <taxon>Phycisphaerae</taxon>
        <taxon>environmental samples</taxon>
    </lineage>
</organism>
<sequence>PARHPAGHPPRRHPTRGLPVAGRRPSAGAGEQPRTPGRAVEPDDRPADADRGGGPVRGRLHQQPRLRQDRRGRRHPAPRVAGRNLAAQHRRRDPAPHRRDDLGQRPAGPQRDGQPVRAAEPGVHGQPDRGAQPAAAPRVRPRLQRPADPGRVLPVPEHPGPDQAGGDPGADRRRAGVLAAVRRPREPQAPPPAARAGAGPARPRPPAGGPERGAGGRRAAGRVGGGRPVRADHHGRAGFAGPPAGAEAGAERPGPRPRRGRGGDPRHPPDGRRVLPERRPVGRVGPRPADGAAGGGAADRRGDGQRPRRPERPAAISDVGVHVRHQRPRAGVRRRADPGPLHRLPGPPGRPAAGGADRERGRPQPVPPEPLHPRPAAGHEGTAATASAAGGVHGRRRAGGELAADPVRPQAGAAGRPGGRGRAAAVRPRPPDQHRGARRPDPAGRRPPVGDRGRGRVPDRTGRHRPGDRHRARAVPRRVGPDGRAGHREAAL</sequence>
<gene>
    <name evidence="2" type="ORF">AVDCRST_MAG64-1998</name>
</gene>
<accession>A0A6J4P745</accession>
<feature type="compositionally biased region" description="Low complexity" evidence="1">
    <location>
        <begin position="129"/>
        <end position="138"/>
    </location>
</feature>
<feature type="compositionally biased region" description="Basic residues" evidence="1">
    <location>
        <begin position="462"/>
        <end position="476"/>
    </location>
</feature>
<feature type="compositionally biased region" description="Basic and acidic residues" evidence="1">
    <location>
        <begin position="298"/>
        <end position="312"/>
    </location>
</feature>
<protein>
    <submittedName>
        <fullName evidence="2">Uncharacterized protein</fullName>
    </submittedName>
</protein>
<feature type="compositionally biased region" description="Low complexity" evidence="1">
    <location>
        <begin position="237"/>
        <end position="248"/>
    </location>
</feature>
<feature type="non-terminal residue" evidence="2">
    <location>
        <position position="1"/>
    </location>
</feature>
<feature type="compositionally biased region" description="Basic and acidic residues" evidence="1">
    <location>
        <begin position="261"/>
        <end position="280"/>
    </location>
</feature>
<feature type="compositionally biased region" description="Basic and acidic residues" evidence="1">
    <location>
        <begin position="40"/>
        <end position="51"/>
    </location>
</feature>
<feature type="non-terminal residue" evidence="2">
    <location>
        <position position="492"/>
    </location>
</feature>
<feature type="region of interest" description="Disordered" evidence="1">
    <location>
        <begin position="1"/>
        <end position="492"/>
    </location>
</feature>
<dbReference type="AlphaFoldDB" id="A0A6J4P745"/>
<feature type="compositionally biased region" description="Basic and acidic residues" evidence="1">
    <location>
        <begin position="479"/>
        <end position="492"/>
    </location>
</feature>
<feature type="compositionally biased region" description="Low complexity" evidence="1">
    <location>
        <begin position="376"/>
        <end position="390"/>
    </location>
</feature>
<feature type="compositionally biased region" description="Basic residues" evidence="1">
    <location>
        <begin position="322"/>
        <end position="333"/>
    </location>
</feature>
<feature type="compositionally biased region" description="Low complexity" evidence="1">
    <location>
        <begin position="282"/>
        <end position="291"/>
    </location>
</feature>
<feature type="compositionally biased region" description="Basic and acidic residues" evidence="1">
    <location>
        <begin position="93"/>
        <end position="103"/>
    </location>
</feature>
<evidence type="ECO:0000313" key="2">
    <source>
        <dbReference type="EMBL" id="CAA9406324.1"/>
    </source>
</evidence>
<dbReference type="EMBL" id="CADCUQ010000456">
    <property type="protein sequence ID" value="CAA9406324.1"/>
    <property type="molecule type" value="Genomic_DNA"/>
</dbReference>
<reference evidence="2" key="1">
    <citation type="submission" date="2020-02" db="EMBL/GenBank/DDBJ databases">
        <authorList>
            <person name="Meier V. D."/>
        </authorList>
    </citation>
    <scope>NUCLEOTIDE SEQUENCE</scope>
    <source>
        <strain evidence="2">AVDCRST_MAG64</strain>
    </source>
</reference>